<dbReference type="Gene3D" id="1.10.20.60">
    <property type="entry name" value="Glu-tRNAGln amidotransferase C subunit, N-terminal domain"/>
    <property type="match status" value="1"/>
</dbReference>
<dbReference type="PANTHER" id="PTHR15004:SF0">
    <property type="entry name" value="GLUTAMYL-TRNA(GLN) AMIDOTRANSFERASE SUBUNIT C, MITOCHONDRIAL"/>
    <property type="match status" value="1"/>
</dbReference>
<dbReference type="InterPro" id="IPR003837">
    <property type="entry name" value="GatC"/>
</dbReference>
<dbReference type="GO" id="GO:0006450">
    <property type="term" value="P:regulation of translational fidelity"/>
    <property type="evidence" value="ECO:0007669"/>
    <property type="project" value="InterPro"/>
</dbReference>
<dbReference type="EC" id="6.3.5.-" evidence="1"/>
<keyword evidence="1" id="KW-0436">Ligase</keyword>
<proteinExistence type="inferred from homology"/>
<comment type="subunit">
    <text evidence="1">Heterotrimer of A, B and C subunits.</text>
</comment>
<evidence type="ECO:0000313" key="2">
    <source>
        <dbReference type="EMBL" id="QNT71166.1"/>
    </source>
</evidence>
<evidence type="ECO:0000313" key="3">
    <source>
        <dbReference type="Proteomes" id="UP000516369"/>
    </source>
</evidence>
<comment type="catalytic activity">
    <reaction evidence="1">
        <text>L-aspartyl-tRNA(Asn) + L-glutamine + ATP + H2O = L-asparaginyl-tRNA(Asn) + L-glutamate + ADP + phosphate + 2 H(+)</text>
        <dbReference type="Rhea" id="RHEA:14513"/>
        <dbReference type="Rhea" id="RHEA-COMP:9674"/>
        <dbReference type="Rhea" id="RHEA-COMP:9677"/>
        <dbReference type="ChEBI" id="CHEBI:15377"/>
        <dbReference type="ChEBI" id="CHEBI:15378"/>
        <dbReference type="ChEBI" id="CHEBI:29985"/>
        <dbReference type="ChEBI" id="CHEBI:30616"/>
        <dbReference type="ChEBI" id="CHEBI:43474"/>
        <dbReference type="ChEBI" id="CHEBI:58359"/>
        <dbReference type="ChEBI" id="CHEBI:78515"/>
        <dbReference type="ChEBI" id="CHEBI:78516"/>
        <dbReference type="ChEBI" id="CHEBI:456216"/>
    </reaction>
</comment>
<organism evidence="2 3">
    <name type="scientific">Defluviicoccus vanus</name>
    <dbReference type="NCBI Taxonomy" id="111831"/>
    <lineage>
        <taxon>Bacteria</taxon>
        <taxon>Pseudomonadati</taxon>
        <taxon>Pseudomonadota</taxon>
        <taxon>Alphaproteobacteria</taxon>
        <taxon>Rhodospirillales</taxon>
        <taxon>Rhodospirillaceae</taxon>
        <taxon>Defluviicoccus</taxon>
    </lineage>
</organism>
<dbReference type="GO" id="GO:0050567">
    <property type="term" value="F:glutaminyl-tRNA synthase (glutamine-hydrolyzing) activity"/>
    <property type="evidence" value="ECO:0007669"/>
    <property type="project" value="UniProtKB-UniRule"/>
</dbReference>
<dbReference type="SUPFAM" id="SSF141000">
    <property type="entry name" value="Glu-tRNAGln amidotransferase C subunit"/>
    <property type="match status" value="1"/>
</dbReference>
<evidence type="ECO:0000256" key="1">
    <source>
        <dbReference type="HAMAP-Rule" id="MF_00122"/>
    </source>
</evidence>
<keyword evidence="2" id="KW-0808">Transferase</keyword>
<dbReference type="GO" id="GO:0005524">
    <property type="term" value="F:ATP binding"/>
    <property type="evidence" value="ECO:0007669"/>
    <property type="project" value="UniProtKB-KW"/>
</dbReference>
<name>A0A7H1N630_9PROT</name>
<reference evidence="2 3" key="1">
    <citation type="submission" date="2020-05" db="EMBL/GenBank/DDBJ databases">
        <title>Complete closed genome sequence of Defluviicoccus vanus.</title>
        <authorList>
            <person name="Bessarab I."/>
            <person name="Arumugam K."/>
            <person name="Maszenan A.M."/>
            <person name="Seviour R.J."/>
            <person name="Williams R.B."/>
        </authorList>
    </citation>
    <scope>NUCLEOTIDE SEQUENCE [LARGE SCALE GENOMIC DNA]</scope>
    <source>
        <strain evidence="2 3">Ben 114</strain>
    </source>
</reference>
<dbReference type="GO" id="GO:0070681">
    <property type="term" value="P:glutaminyl-tRNAGln biosynthesis via transamidation"/>
    <property type="evidence" value="ECO:0007669"/>
    <property type="project" value="TreeGrafter"/>
</dbReference>
<comment type="function">
    <text evidence="1">Allows the formation of correctly charged Asn-tRNA(Asn) or Gln-tRNA(Gln) through the transamidation of misacylated Asp-tRNA(Asn) or Glu-tRNA(Gln) in organisms which lack either or both of asparaginyl-tRNA or glutaminyl-tRNA synthetases. The reaction takes place in the presence of glutamine and ATP through an activated phospho-Asp-tRNA(Asn) or phospho-Glu-tRNA(Gln).</text>
</comment>
<protein>
    <recommendedName>
        <fullName evidence="1">Aspartyl/glutamyl-tRNA(Asn/Gln) amidotransferase subunit C</fullName>
        <shortName evidence="1">Asp/Glu-ADT subunit C</shortName>
        <ecNumber evidence="1">6.3.5.-</ecNumber>
    </recommendedName>
</protein>
<accession>A0A7H1N630</accession>
<dbReference type="EMBL" id="CP053923">
    <property type="protein sequence ID" value="QNT71166.1"/>
    <property type="molecule type" value="Genomic_DNA"/>
</dbReference>
<dbReference type="HAMAP" id="MF_00122">
    <property type="entry name" value="GatC"/>
    <property type="match status" value="1"/>
</dbReference>
<dbReference type="Pfam" id="PF02686">
    <property type="entry name" value="GatC"/>
    <property type="match status" value="1"/>
</dbReference>
<dbReference type="RefSeq" id="WP_190263156.1">
    <property type="nucleotide sequence ID" value="NZ_CP053923.1"/>
</dbReference>
<comment type="similarity">
    <text evidence="1">Belongs to the GatC family.</text>
</comment>
<dbReference type="Proteomes" id="UP000516369">
    <property type="component" value="Chromosome"/>
</dbReference>
<keyword evidence="1" id="KW-0648">Protein biosynthesis</keyword>
<keyword evidence="1" id="KW-0547">Nucleotide-binding</keyword>
<dbReference type="AlphaFoldDB" id="A0A7H1N630"/>
<dbReference type="PANTHER" id="PTHR15004">
    <property type="entry name" value="GLUTAMYL-TRNA(GLN) AMIDOTRANSFERASE SUBUNIT C, MITOCHONDRIAL"/>
    <property type="match status" value="1"/>
</dbReference>
<dbReference type="GO" id="GO:0016740">
    <property type="term" value="F:transferase activity"/>
    <property type="evidence" value="ECO:0007669"/>
    <property type="project" value="UniProtKB-KW"/>
</dbReference>
<dbReference type="GO" id="GO:0006412">
    <property type="term" value="P:translation"/>
    <property type="evidence" value="ECO:0007669"/>
    <property type="project" value="UniProtKB-UniRule"/>
</dbReference>
<dbReference type="NCBIfam" id="TIGR00135">
    <property type="entry name" value="gatC"/>
    <property type="match status" value="1"/>
</dbReference>
<sequence length="95" mass="10057">MSLDIDTVRTISVLARLRVPPEELPALARELSGILDWVEQLAAVDTSGIAPMASVADVSQPQRVDAVTDGNCAAAILANAPGRIDDYFTVPKVVE</sequence>
<keyword evidence="3" id="KW-1185">Reference proteome</keyword>
<keyword evidence="1" id="KW-0067">ATP-binding</keyword>
<gene>
    <name evidence="1 2" type="primary">gatC</name>
    <name evidence="2" type="ORF">HQ394_06635</name>
</gene>
<dbReference type="KEGG" id="dvn:HQ394_06635"/>
<dbReference type="InterPro" id="IPR036113">
    <property type="entry name" value="Asp/Glu-ADT_sf_sub_c"/>
</dbReference>
<comment type="catalytic activity">
    <reaction evidence="1">
        <text>L-glutamyl-tRNA(Gln) + L-glutamine + ATP + H2O = L-glutaminyl-tRNA(Gln) + L-glutamate + ADP + phosphate + H(+)</text>
        <dbReference type="Rhea" id="RHEA:17521"/>
        <dbReference type="Rhea" id="RHEA-COMP:9681"/>
        <dbReference type="Rhea" id="RHEA-COMP:9684"/>
        <dbReference type="ChEBI" id="CHEBI:15377"/>
        <dbReference type="ChEBI" id="CHEBI:15378"/>
        <dbReference type="ChEBI" id="CHEBI:29985"/>
        <dbReference type="ChEBI" id="CHEBI:30616"/>
        <dbReference type="ChEBI" id="CHEBI:43474"/>
        <dbReference type="ChEBI" id="CHEBI:58359"/>
        <dbReference type="ChEBI" id="CHEBI:78520"/>
        <dbReference type="ChEBI" id="CHEBI:78521"/>
        <dbReference type="ChEBI" id="CHEBI:456216"/>
    </reaction>
</comment>